<evidence type="ECO:0000256" key="10">
    <source>
        <dbReference type="ARBA" id="ARBA00022737"/>
    </source>
</evidence>
<evidence type="ECO:0000256" key="7">
    <source>
        <dbReference type="ARBA" id="ARBA00022490"/>
    </source>
</evidence>
<feature type="domain" description="Carrier" evidence="18">
    <location>
        <begin position="4097"/>
        <end position="4172"/>
    </location>
</feature>
<dbReference type="InterPro" id="IPR014030">
    <property type="entry name" value="Ketoacyl_synth_N"/>
</dbReference>
<dbReference type="InterPro" id="IPR020843">
    <property type="entry name" value="ER"/>
</dbReference>
<dbReference type="InterPro" id="IPR001242">
    <property type="entry name" value="Condensation_dom"/>
</dbReference>
<dbReference type="InterPro" id="IPR016035">
    <property type="entry name" value="Acyl_Trfase/lysoPLipase"/>
</dbReference>
<dbReference type="Gene3D" id="3.40.366.10">
    <property type="entry name" value="Malonyl-Coenzyme A Acyl Carrier Protein, domain 2"/>
    <property type="match status" value="3"/>
</dbReference>
<dbReference type="CDD" id="cd02440">
    <property type="entry name" value="AdoMet_MTases"/>
    <property type="match status" value="1"/>
</dbReference>
<evidence type="ECO:0000259" key="20">
    <source>
        <dbReference type="PROSITE" id="PS52019"/>
    </source>
</evidence>
<dbReference type="InterPro" id="IPR010071">
    <property type="entry name" value="AA_adenyl_dom"/>
</dbReference>
<dbReference type="InterPro" id="IPR045851">
    <property type="entry name" value="AMP-bd_C_sf"/>
</dbReference>
<dbReference type="PROSITE" id="PS50075">
    <property type="entry name" value="CARRIER"/>
    <property type="match status" value="3"/>
</dbReference>
<keyword evidence="13" id="KW-0511">Multifunctional enzyme</keyword>
<dbReference type="InterPro" id="IPR049551">
    <property type="entry name" value="PKS_DH_C"/>
</dbReference>
<keyword evidence="10" id="KW-0677">Repeat</keyword>
<keyword evidence="12" id="KW-0175">Coiled coil</keyword>
<dbReference type="Pfam" id="PF00698">
    <property type="entry name" value="Acyl_transf_1"/>
    <property type="match status" value="3"/>
</dbReference>
<evidence type="ECO:0000256" key="4">
    <source>
        <dbReference type="ARBA" id="ARBA00004789"/>
    </source>
</evidence>
<accession>A0A364K3B2</accession>
<dbReference type="SMART" id="SM00827">
    <property type="entry name" value="PKS_AT"/>
    <property type="match status" value="3"/>
</dbReference>
<dbReference type="GO" id="GO:0004315">
    <property type="term" value="F:3-oxoacyl-[acyl-carrier-protein] synthase activity"/>
    <property type="evidence" value="ECO:0007669"/>
    <property type="project" value="InterPro"/>
</dbReference>
<dbReference type="InterPro" id="IPR057326">
    <property type="entry name" value="KR_dom"/>
</dbReference>
<comment type="subcellular location">
    <subcellularLocation>
        <location evidence="3">Cytoplasm</location>
    </subcellularLocation>
</comment>
<dbReference type="InterPro" id="IPR013154">
    <property type="entry name" value="ADH-like_N"/>
</dbReference>
<dbReference type="FunFam" id="3.40.366.10:FF:000002">
    <property type="entry name" value="Probable polyketide synthase 2"/>
    <property type="match status" value="2"/>
</dbReference>
<dbReference type="SUPFAM" id="SSF51735">
    <property type="entry name" value="NAD(P)-binding Rossmann-fold domains"/>
    <property type="match status" value="5"/>
</dbReference>
<dbReference type="Gene3D" id="3.30.559.30">
    <property type="entry name" value="Nonribosomal peptide synthetase, condensation domain"/>
    <property type="match status" value="1"/>
</dbReference>
<organism evidence="21 22">
    <name type="scientific">Thermoflavimicrobium daqui</name>
    <dbReference type="NCBI Taxonomy" id="2137476"/>
    <lineage>
        <taxon>Bacteria</taxon>
        <taxon>Bacillati</taxon>
        <taxon>Bacillota</taxon>
        <taxon>Bacilli</taxon>
        <taxon>Bacillales</taxon>
        <taxon>Thermoactinomycetaceae</taxon>
        <taxon>Thermoflavimicrobium</taxon>
    </lineage>
</organism>
<reference evidence="21 22" key="2">
    <citation type="submission" date="2018-06" db="EMBL/GenBank/DDBJ databases">
        <authorList>
            <person name="Zhirakovskaya E."/>
        </authorList>
    </citation>
    <scope>NUCLEOTIDE SEQUENCE [LARGE SCALE GENOMIC DNA]</scope>
    <source>
        <strain evidence="21 22">FBKL4.011</strain>
    </source>
</reference>
<feature type="domain" description="PKS/mFAS DH" evidence="20">
    <location>
        <begin position="1437"/>
        <end position="1719"/>
    </location>
</feature>
<dbReference type="InterPro" id="IPR006162">
    <property type="entry name" value="Ppantetheine_attach_site"/>
</dbReference>
<evidence type="ECO:0000256" key="8">
    <source>
        <dbReference type="ARBA" id="ARBA00022553"/>
    </source>
</evidence>
<dbReference type="InterPro" id="IPR032821">
    <property type="entry name" value="PKS_assoc"/>
</dbReference>
<keyword evidence="14" id="KW-0012">Acyltransferase</keyword>
<dbReference type="Gene3D" id="3.90.180.10">
    <property type="entry name" value="Medium-chain alcohol dehydrogenases, catalytic domain"/>
    <property type="match status" value="1"/>
</dbReference>
<dbReference type="Pfam" id="PF02801">
    <property type="entry name" value="Ketoacyl-synt_C"/>
    <property type="match status" value="2"/>
</dbReference>
<dbReference type="NCBIfam" id="TIGR01733">
    <property type="entry name" value="AA-adenyl-dom"/>
    <property type="match status" value="1"/>
</dbReference>
<dbReference type="InterPro" id="IPR014031">
    <property type="entry name" value="Ketoacyl_synth_C"/>
</dbReference>
<keyword evidence="11" id="KW-0521">NADP</keyword>
<dbReference type="SUPFAM" id="SSF47336">
    <property type="entry name" value="ACP-like"/>
    <property type="match status" value="3"/>
</dbReference>
<dbReference type="InterPro" id="IPR013968">
    <property type="entry name" value="PKS_KR"/>
</dbReference>
<dbReference type="Proteomes" id="UP000251213">
    <property type="component" value="Unassembled WGS sequence"/>
</dbReference>
<dbReference type="SMART" id="SM00829">
    <property type="entry name" value="PKS_ER"/>
    <property type="match status" value="1"/>
</dbReference>
<feature type="domain" description="Ketosynthase family 3 (KS3)" evidence="19">
    <location>
        <begin position="125"/>
        <end position="550"/>
    </location>
</feature>
<keyword evidence="6" id="KW-0596">Phosphopantetheine</keyword>
<keyword evidence="22" id="KW-1185">Reference proteome</keyword>
<dbReference type="FunFam" id="3.40.50.12780:FF:000012">
    <property type="entry name" value="Non-ribosomal peptide synthetase"/>
    <property type="match status" value="1"/>
</dbReference>
<feature type="region of interest" description="Disordered" evidence="17">
    <location>
        <begin position="1"/>
        <end position="23"/>
    </location>
</feature>
<dbReference type="GO" id="GO:0016491">
    <property type="term" value="F:oxidoreductase activity"/>
    <property type="evidence" value="ECO:0007669"/>
    <property type="project" value="InterPro"/>
</dbReference>
<dbReference type="SMART" id="SM00822">
    <property type="entry name" value="PKS_KR"/>
    <property type="match status" value="2"/>
</dbReference>
<feature type="active site" description="Proton acceptor; for dehydratase activity" evidence="16">
    <location>
        <position position="1468"/>
    </location>
</feature>
<dbReference type="InterPro" id="IPR036291">
    <property type="entry name" value="NAD(P)-bd_dom_sf"/>
</dbReference>
<dbReference type="Pfam" id="PF00109">
    <property type="entry name" value="ketoacyl-synt"/>
    <property type="match status" value="2"/>
</dbReference>
<dbReference type="Gene3D" id="3.30.70.3290">
    <property type="match status" value="3"/>
</dbReference>
<dbReference type="Gene3D" id="3.40.50.150">
    <property type="entry name" value="Vaccinia Virus protein VP39"/>
    <property type="match status" value="1"/>
</dbReference>
<dbReference type="SUPFAM" id="SSF52777">
    <property type="entry name" value="CoA-dependent acyltransferases"/>
    <property type="match status" value="2"/>
</dbReference>
<dbReference type="SUPFAM" id="SSF55048">
    <property type="entry name" value="Probable ACP-binding domain of malonyl-CoA ACP transacylase"/>
    <property type="match status" value="3"/>
</dbReference>
<evidence type="ECO:0000256" key="15">
    <source>
        <dbReference type="ARBA" id="ARBA00029443"/>
    </source>
</evidence>
<comment type="caution">
    <text evidence="21">The sequence shown here is derived from an EMBL/GenBank/DDBJ whole genome shotgun (WGS) entry which is preliminary data.</text>
</comment>
<dbReference type="SMART" id="SM00826">
    <property type="entry name" value="PKS_DH"/>
    <property type="match status" value="1"/>
</dbReference>
<dbReference type="UniPathway" id="UPA01003"/>
<evidence type="ECO:0000256" key="3">
    <source>
        <dbReference type="ARBA" id="ARBA00004496"/>
    </source>
</evidence>
<evidence type="ECO:0000256" key="13">
    <source>
        <dbReference type="ARBA" id="ARBA00023268"/>
    </source>
</evidence>
<dbReference type="InterPro" id="IPR020807">
    <property type="entry name" value="PKS_DH"/>
</dbReference>
<dbReference type="Gene3D" id="3.30.559.10">
    <property type="entry name" value="Chloramphenicol acetyltransferase-like domain"/>
    <property type="match status" value="1"/>
</dbReference>
<dbReference type="CDD" id="cd12116">
    <property type="entry name" value="A_NRPS_Ta1_like"/>
    <property type="match status" value="1"/>
</dbReference>
<protein>
    <recommendedName>
        <fullName evidence="23">SDR family NAD(P)-dependent oxidoreductase</fullName>
    </recommendedName>
</protein>
<dbReference type="Gene3D" id="3.40.50.720">
    <property type="entry name" value="NAD(P)-binding Rossmann-like Domain"/>
    <property type="match status" value="2"/>
</dbReference>
<dbReference type="FunFam" id="2.30.38.10:FF:000001">
    <property type="entry name" value="Non-ribosomal peptide synthetase PvdI"/>
    <property type="match status" value="1"/>
</dbReference>
<comment type="cofactor">
    <cofactor evidence="1">
        <name>pantetheine 4'-phosphate</name>
        <dbReference type="ChEBI" id="CHEBI:47942"/>
    </cofactor>
</comment>
<dbReference type="InterPro" id="IPR016039">
    <property type="entry name" value="Thiolase-like"/>
</dbReference>
<evidence type="ECO:0000256" key="2">
    <source>
        <dbReference type="ARBA" id="ARBA00003299"/>
    </source>
</evidence>
<dbReference type="Gene3D" id="3.40.50.980">
    <property type="match status" value="2"/>
</dbReference>
<dbReference type="Pfam" id="PF08240">
    <property type="entry name" value="ADH_N"/>
    <property type="match status" value="1"/>
</dbReference>
<comment type="similarity">
    <text evidence="5">Belongs to the ATP-dependent AMP-binding enzyme family.</text>
</comment>
<dbReference type="FunFam" id="3.40.47.10:FF:000019">
    <property type="entry name" value="Polyketide synthase type I"/>
    <property type="match status" value="2"/>
</dbReference>
<dbReference type="PANTHER" id="PTHR43775:SF37">
    <property type="entry name" value="SI:DKEY-61P9.11"/>
    <property type="match status" value="1"/>
</dbReference>
<dbReference type="Pfam" id="PF16197">
    <property type="entry name" value="KAsynt_C_assoc"/>
    <property type="match status" value="2"/>
</dbReference>
<dbReference type="Gene3D" id="3.10.129.110">
    <property type="entry name" value="Polyketide synthase dehydratase"/>
    <property type="match status" value="1"/>
</dbReference>
<dbReference type="Gene3D" id="3.30.300.30">
    <property type="match status" value="1"/>
</dbReference>
<dbReference type="Pfam" id="PF00550">
    <property type="entry name" value="PP-binding"/>
    <property type="match status" value="3"/>
</dbReference>
<dbReference type="InterPro" id="IPR042104">
    <property type="entry name" value="PKS_dehydratase_sf"/>
</dbReference>
<sequence length="5471" mass="613514">MFGKGDFPMGNSKNQFDNKHKQVNHDHDQKGLQQLVLMELAELLKVPATEIDPKIRFRDYGVDSLIAGELLARLGDRLGRKLPATLPWQCPTVDSLVRRLMIDLNKENIELPNQSFSKSPNHTINEDIAIVGIACRFPGDVNSPSQFWELLCDEVDTITEVPPERWDIDQYYDTDIHSPGKMTTRWGGFLRSIERFDPHFFGISPREAIEMDPQQRLSLELAWEAFEDAGIQPSSLAQSMTGVFMGAMWNEYARKGRSDTTGIVQHTATGQDTSIISARISYVFGLEGPSMTVNTACSSSLISVHLACQSIQSGESEMAIAGGVNLILSPHSTVAMTKFGAMSPDGRCRAFDSRANGYVRGEGAGVVLLKPLSRALKDGDRIYALIRGHAANNDGFSNGLTAPNPYAQQSVIRAACESAGIAPATVQYVETHGPGTILGDPIEAESLGAIYGIGRSEDEPLLIGSVKTNFGHLESAAGIAGLIKAVLCLSHGSIPKTLHYENPNPHIDFEELNIKVVDQRISWPSGDSPRRAGISSFGFGGTNCHVIVEEPPGSSMRMMAISGKNQQELRKRMASLLPILSDVKGDQELENVCMEAMNENIEGMARFVALGKSSSSLFHQLASGISEYRNDRDLVSEPPVYGFVFPGHGGQWLGMGRSLLNCDSAFRKEIEKCEKVFREEAGISILEELCATQESSNLHEADVVQPVLFSIQVSIAALLRTWGIKPDVVIGHSMGEVAAAYVAEKLTLSDAARIIVSRSRLAKTVAGQGGVIVVNTQSDEAERILRERTELENSLEIGGYNSPFTTILSGDNEALAQATEVFKSLGIRVGRVNIAYASHSQQMEPLVEPLRQKVSGVKPVYSSIRMISTVTGAQLDGPELDADYWARNLRQPVQFMQAVRFAENRSRRPIIWIELSPHPVLRKALEQIAEIDNKNTMILSTFWRETNEKESLLELAKELYLQGACLHSHSLYPLAEASKQLPALNDKVYVLTLSGHSSEALRERVEQLIQVLRSIPEMKLGDLCFQLNAKRAHHAHRLAMTVSSCSEAIEKLSLYLQGSEEEVYTAICQNKETQKKLAFLFTGQGSQYVGMGKSLYEKEPVFKEALDQCDALFQPLLKESIYKIIWGEGKEDINQTKYTQAALFSIEYALAALWRSWGIEPDIVAGHSIGEISAACIAGVFNLYDAVKLVAARGSFMQNLPDQGSMLAVRADEDMVLAALQGYEDRVSIAAINSPGQVVISGESKAVDELKEQLEADRLEVKKLVVSHAFHSPMMDPMLSEFEQIANTIQYHEPSIPFVSSVSGQFVTTEIMEPSYWVQQVRQPVRFVDCVRTMDEANINYYIEIGPHPVLLSSVDSTLQDDKKYELYPSMRKNRNAQSTFSESIARMYVQGWQIHWEEDHDIHNWIDLPTYPFQRQRYWLDHDIESDQKVSIEVSHSLFDRIMDLAGRGFIFETHLHQPSQQYVKEHIVFGKSVVPAAFLINLVRAAIQYKFFDYDWTLSEFIIRRPVFIDEQSPCFIQLHLEKHDQDDQYHLSIYASYSTEEPRDWTLYVSGTLWLQQGISPEFELDLPQVCDDFIKKMDQEDLYEHFMDAGLEYGESFRTIQEIHLSDQEALAQLQIHSQFKEMDMMEIHPTLLDAGLQVLLADRVSSSHVYLPFEINDFTFYQPHFKQLWVYAKWNNRNSEQALVGEILFLNEKGQVIAKAGQISLNRIERTAFANYHNDSLQNSTYFIEWEPIHIQRKSIPPSNTWVVIAEDEEICNDFASQVCAFDEDCIKVRVTETYQRLGQDSFLVRYGNSNDIRQLLDELAAENKKSIYIAVLDSVKKKQHEPVAQVHTQLQWATAIMQGVIGSNSNLEKRLLWVTNGAVATTEYESVYSEQYAVWGLVRCFMLEHPELQVKLIDLEKQVLYTNSLYEQLMMIARDETSIEHQLVIRDQQVLAARLQRGTKIDEKKLTIPQTEAYQLVIKERGEIDKLEFVTTQWEEVGPNEVEIEVEAAGLNFRDVLDSLGMYPGDAGALGRECVGIITSVGQNIQDLQVGDRVMALTGGCFGRIVKSDVRYVVKCPKHLTPVDAATIPMPFLTAYYALYELANLQPDEIVLIHAAAGGVGMAAVQLAQLRGAKVYATASKEKHDLVRTMGVEDVFDSRTVDFARQIRERMGDKGVHVVLNSLAGVYIDESLSLLQEGGRFIELGKTDLRDPKKIAIQYPEVTYTHFDLLEVEADVIQRMFNDLSHRFENKELSPLTSTTFALTHAKQAFRFMAQAKHRGKIVLVPPQKKDAFANLSTGTVLITGGLGALGLHVAHWLVEEKGAQTLVLVGRSKPSKQALAQIASLEEKGAKIHILQADISDPVQMDSIFEELVGLPALMGVIHAAGVVDDGVIKNMNPANFHESLKAKVAGAWLLHQKTKSESLNFFVLFSSVTSMLGSAGQGLYAATNAYLDALAQTRRAQGLPATSINWGPWAEIGMAAGLKDSDVDRWIRRGIGFVEPAFGLSLLDHAVQTGKPRVGAFALDMDQVSQSSEYSMLFHKLVRKSEKSSITRKKSTLLEQIKVQSSEEAELVVQNEVRRLVAKILAYSEVEDVDVSKPFKELGLDSLMAVELRNAISKWIEEKLPTSIVFDYPTVQEIAQYLYSKYLTVQEKKKKKSAPVRKSLSMQEPIAIVGMGCRFPGGVSTPEELWRLLLEGKDAVTEVPHSRWDIDHFYDKDRNKPGTMYTRWGGFLEGIDQFEPEFFGISPREAISMDPQHRLLLETGWEALEDAGYSPEMLRESLTGVYVGLCSNDYIERALYSGDPTAIDAYAGTGTAHSIAAGRISYWLGLHGPSMAIDTACSSSLVSVHLAMQALRMGECHMALAGGANVLLSPEGTIYFSRMQAMSPTGRCRPFDAAADGYVRSEGCGLLVLKRLSDAKRDGDRIYAVLRGSSVYQDGRSNGLTAPNGLAQEATILRALEESGVQTADVSYVEAHGTGTPLGDPIEINALHSVFRKNNESPLPLMVGSVKSNLGHTEGAAGIAGLIKTVLALHHGIIPKTIHFEQPNPNVDWSELDVHIVKENMEWPEGNKRRVAGVSAFGFSGTNAHVIVEQATESPERMTNWPRPFILPLSAQSLTVLRRSARDYSELIANMTNDGAVADLCYTAAIKRSQNDFRWAAVGATRDDLCQSLQAFAKAKSDGGIVPQKRLTKPKITFVFPGQGSQWEGMGRELFNTEPVFRQTLERCDQLIRECTGFSILAVLGIRGETERILTDVDVVQPTLFAINVSLSALWESWGVRPDVVVGHSQGEIAAAYICGALSLEDAVRIVCVRSRLLRAVLGKGAMALIELPHTEVEEMIKQRAVDISIAAVNGPSTTVVSGDKLAIEQLIEDLTQMTVFCRLIKVDVASHSSQVDSILDELLLELQGIHTKKARVPIFSTVTGLESMGEELGAEYWIRNLREPVCFAQVINKIASQQEHIFIEISPHPVLLNAIRATLAASEREGVVVHSLRREESEQLSLIQSYGLVYTAGLMSWDSFFQVKRKHVSLPSYPFERRRYWLENQGDPHKHKVRKSTSDVESTQWLASLEESSLITDKERRLIQQILNRVEAERKRKDDEFASKQVTYGMKWRIYEPLVQIERDDSQQGLWLVIAPNEAIGNPMITALTANKKQAELLCYDEREIKVNSEVWMPLYQRIIHLSDNLAGVIFIPPRESVFYQVKDLSDISVALSHGFVVLGQALTGRENQAKLWIVTSEASGFEGESTIAGLSQSPLWGLGVGFSLEQPNAWGGMINCNVTDWDTACQKISCLILSEKREDRLLLRDNKWYVPRLVPLMDEKNETFAVTKQGTVLIVGGLGALGLHVVRHLSKRGVRSFVLTSRRATIPSHIESEWAKLKEKGIQILVLQADVACEEDMHRVMNVIHTDCPPLIGVVHAAGVYEEIPFGSLDQEQLATAFSAKVKGSWLLHKLTQDQKLDFFICFSSASAVWGTIGASHYASANAFLDALASFRRGQGLPCTSIRYGAWDGGGMAFGDRLKSFKESGMYPLNPEVALEAFEKALLMPDQDPIVVQMDWARFYEIYTARRHRPLLEEWMNQEQTSLDVKETQPVIMDLKSSEQIAEFVEATVHQQIRKVLRLPQDVVLSPDDKLFSWGFDSIMAFQLANSLRSELDVSISVQEIFQNASAKALTEYLLPQLQESEPLPIASVESTVMNYPLSSGQKRLWWLDQILSQPELYNVRVRLNMIGELDIDCLEKAIQRLMAQHELLRAKFPDTNGEPITVIHEVPDQVLSYVDLSSNVDQQQLDAEIEAHFNHTFDLAHDDLVRFKLIRLSETQHLLLYVQHHICTDGWSLRLIFEQLATEYSSIKNGSLSPILAPAYRFADVVQWENEFVQSKKWTEHLAFWENTLKDLPELRLLNERSEPAKPTQNGRTIKFRLTKKLMEQLRQVAAQNDATLYQVLFTAFAVLLYRYSGQEDFGIGVYRASRTRPEVQDLVGFMVNTEVWRVDVSEKPTFETLLARVRNFAQMASFHQDVPFEHVVNAVAPSDSGTRRPLFRVGIAMPLGLPELDVPDMNWALETETMEAGSSSLARFDLWLSLMEQDEYLKGEFQFRTDLFEEDQSKQMVEHFVQLLSSIAVEPNVFVGQIPMLTQVEQEKIASWSRNEQIYQKEKSIVKRIREQALITPDRIAVQSEKVDLTYAQLDSHSDVLARYLISIGVRHGDLVGVCVERSANTVVALLGVMKAGAAYVPIDPEYPRERIRYMLDDARVKVLVTEEKVGLSVTDSISRVLLDRDAIKISQAPEIRLNPIAPDDLAYVIYTSGSTGKPKGVCISHGALTNALEAFKSEFHFCKEDVLLAVTSISFDISVLEMFVPLLCGAKISMVTRDQVLDGQMIQSLIDQHKITIMQATPSVWRILLESGWEPKPHLRILCGGEAMSLDLAKRLALPGVECWNVYGPTETTIWSTVWKVDTNPSYVSIGRPIANTSLYILDKNLQPVPVGVIGELYIGGDSVAEGYWQKPELTAERFLANPYSAKDGQKMYRTGDLVRWREDGMVEYIGRIDQQVKVNGHRIEIGEIEAAIRSHPAVSETVIRIQKQTVGHLQTDHMVAFVEPYQDHGGNQSDPLEQVDLWRSVWNVQYNKEVEKVDPRFNTTGWLSSYTKQPIEPEQMREWLDETTSKILALRPRKVLEIGCGTGLILYQIYNHVEKYVGMDLSSMALEQIRFELKDDPSASHVQLIEGAAHQLADRVGNDSFDMIIFNSVIQYFPDADYLEKVLQQAWQKLSPQGHIFIGDVRSLGLLKMFHSSVALEQVPEEWNTTMLVKYIESKMQEERELILDPKYFHAWVDELQLESTVEVTPKLGSFSNELTCYRYDVVLHKGILPEWTIERYINWEEEGWNLDHLCEWLDNEKLTSLVVEQIPNARLEKDRKLLEELHNNLTVAKLKEKINSYLPKGIKPKALVEIGQKYGYKVLFDWSDHDSHGCFDVAFVRERG</sequence>
<evidence type="ECO:0000313" key="21">
    <source>
        <dbReference type="EMBL" id="RAL23313.1"/>
    </source>
</evidence>
<dbReference type="GO" id="GO:0006633">
    <property type="term" value="P:fatty acid biosynthetic process"/>
    <property type="evidence" value="ECO:0007669"/>
    <property type="project" value="InterPro"/>
</dbReference>
<feature type="active site" description="Proton donor; for dehydratase activity" evidence="16">
    <location>
        <position position="1638"/>
    </location>
</feature>
<keyword evidence="7" id="KW-0963">Cytoplasm</keyword>
<dbReference type="GO" id="GO:0005737">
    <property type="term" value="C:cytoplasm"/>
    <property type="evidence" value="ECO:0007669"/>
    <property type="project" value="UniProtKB-SubCell"/>
</dbReference>
<dbReference type="SUPFAM" id="SSF53335">
    <property type="entry name" value="S-adenosyl-L-methionine-dependent methyltransferases"/>
    <property type="match status" value="1"/>
</dbReference>
<keyword evidence="9" id="KW-0808">Transferase</keyword>
<dbReference type="EMBL" id="QJKK01000006">
    <property type="protein sequence ID" value="RAL23313.1"/>
    <property type="molecule type" value="Genomic_DNA"/>
</dbReference>
<dbReference type="PANTHER" id="PTHR43775">
    <property type="entry name" value="FATTY ACID SYNTHASE"/>
    <property type="match status" value="1"/>
</dbReference>
<evidence type="ECO:0000313" key="22">
    <source>
        <dbReference type="Proteomes" id="UP000251213"/>
    </source>
</evidence>
<proteinExistence type="inferred from homology"/>
<dbReference type="GO" id="GO:0031177">
    <property type="term" value="F:phosphopantetheine binding"/>
    <property type="evidence" value="ECO:0007669"/>
    <property type="project" value="InterPro"/>
</dbReference>
<evidence type="ECO:0000256" key="12">
    <source>
        <dbReference type="ARBA" id="ARBA00023054"/>
    </source>
</evidence>
<evidence type="ECO:0000256" key="1">
    <source>
        <dbReference type="ARBA" id="ARBA00001957"/>
    </source>
</evidence>
<dbReference type="PROSITE" id="PS52019">
    <property type="entry name" value="PKS_MFAS_DH"/>
    <property type="match status" value="1"/>
</dbReference>
<dbReference type="SMART" id="SM00823">
    <property type="entry name" value="PKS_PP"/>
    <property type="match status" value="3"/>
</dbReference>
<dbReference type="Pfam" id="PF21089">
    <property type="entry name" value="PKS_DH_N"/>
    <property type="match status" value="1"/>
</dbReference>
<dbReference type="Pfam" id="PF22621">
    <property type="entry name" value="CurL-like_PKS_C"/>
    <property type="match status" value="1"/>
</dbReference>
<evidence type="ECO:0000256" key="16">
    <source>
        <dbReference type="PROSITE-ProRule" id="PRU01363"/>
    </source>
</evidence>
<dbReference type="GO" id="GO:0004312">
    <property type="term" value="F:fatty acid synthase activity"/>
    <property type="evidence" value="ECO:0007669"/>
    <property type="project" value="TreeGrafter"/>
</dbReference>
<dbReference type="CDD" id="cd00833">
    <property type="entry name" value="PKS"/>
    <property type="match status" value="2"/>
</dbReference>
<dbReference type="InterPro" id="IPR029063">
    <property type="entry name" value="SAM-dependent_MTases_sf"/>
</dbReference>
<dbReference type="PROSITE" id="PS52004">
    <property type="entry name" value="KS3_2"/>
    <property type="match status" value="2"/>
</dbReference>
<evidence type="ECO:0000256" key="17">
    <source>
        <dbReference type="SAM" id="MobiDB-lite"/>
    </source>
</evidence>
<dbReference type="InterPro" id="IPR036736">
    <property type="entry name" value="ACP-like_sf"/>
</dbReference>
<dbReference type="InterPro" id="IPR025714">
    <property type="entry name" value="Methyltranfer_dom"/>
</dbReference>
<dbReference type="SUPFAM" id="SSF53901">
    <property type="entry name" value="Thiolase-like"/>
    <property type="match status" value="2"/>
</dbReference>
<dbReference type="SMART" id="SM00825">
    <property type="entry name" value="PKS_KS"/>
    <property type="match status" value="2"/>
</dbReference>
<dbReference type="Pfam" id="PF00668">
    <property type="entry name" value="Condensation"/>
    <property type="match status" value="1"/>
</dbReference>
<dbReference type="InterPro" id="IPR011032">
    <property type="entry name" value="GroES-like_sf"/>
</dbReference>
<dbReference type="InterPro" id="IPR050091">
    <property type="entry name" value="PKS_NRPS_Biosynth_Enz"/>
</dbReference>
<dbReference type="SUPFAM" id="SSF56801">
    <property type="entry name" value="Acetyl-CoA synthetase-like"/>
    <property type="match status" value="1"/>
</dbReference>
<comment type="pathway">
    <text evidence="4">Antibiotic biosynthesis; bacillaene biosynthesis.</text>
</comment>
<dbReference type="Gene3D" id="1.10.1200.10">
    <property type="entry name" value="ACP-like"/>
    <property type="match status" value="3"/>
</dbReference>
<feature type="domain" description="Carrier" evidence="18">
    <location>
        <begin position="2563"/>
        <end position="2638"/>
    </location>
</feature>
<dbReference type="Pfam" id="PF13602">
    <property type="entry name" value="ADH_zinc_N_2"/>
    <property type="match status" value="1"/>
</dbReference>
<dbReference type="InterPro" id="IPR020806">
    <property type="entry name" value="PKS_PP-bd"/>
</dbReference>
<dbReference type="CDD" id="cd19531">
    <property type="entry name" value="LCL_NRPS-like"/>
    <property type="match status" value="1"/>
</dbReference>
<dbReference type="InterPro" id="IPR009081">
    <property type="entry name" value="PP-bd_ACP"/>
</dbReference>
<dbReference type="InterPro" id="IPR049900">
    <property type="entry name" value="PKS_mFAS_DH"/>
</dbReference>
<dbReference type="InterPro" id="IPR016036">
    <property type="entry name" value="Malonyl_transacylase_ACP-bd"/>
</dbReference>
<dbReference type="InterPro" id="IPR020841">
    <property type="entry name" value="PKS_Beta-ketoAc_synthase_dom"/>
</dbReference>
<dbReference type="SUPFAM" id="SSF52151">
    <property type="entry name" value="FabD/lysophospholipase-like"/>
    <property type="match status" value="3"/>
</dbReference>
<dbReference type="FunFam" id="3.40.50.980:FF:000001">
    <property type="entry name" value="Non-ribosomal peptide synthetase"/>
    <property type="match status" value="1"/>
</dbReference>
<comment type="function">
    <text evidence="2">Involved in some intermediate steps for the synthesis of the antibiotic polyketide bacillaene which is involved in secondary metabolism.</text>
</comment>
<dbReference type="InterPro" id="IPR018201">
    <property type="entry name" value="Ketoacyl_synth_AS"/>
</dbReference>
<evidence type="ECO:0000256" key="14">
    <source>
        <dbReference type="ARBA" id="ARBA00023315"/>
    </source>
</evidence>
<feature type="region of interest" description="N-terminal hotdog fold" evidence="16">
    <location>
        <begin position="1437"/>
        <end position="1563"/>
    </location>
</feature>
<evidence type="ECO:0000256" key="6">
    <source>
        <dbReference type="ARBA" id="ARBA00022450"/>
    </source>
</evidence>
<feature type="domain" description="Ketosynthase family 3 (KS3)" evidence="19">
    <location>
        <begin position="2659"/>
        <end position="3086"/>
    </location>
</feature>
<reference evidence="21 22" key="1">
    <citation type="submission" date="2018-06" db="EMBL/GenBank/DDBJ databases">
        <title>Thermoflavimicrobium daqus sp. nov., a thermophilic microbe isolated from Moutai-flavour Daqu.</title>
        <authorList>
            <person name="Wang X."/>
            <person name="Zhou H."/>
        </authorList>
    </citation>
    <scope>NUCLEOTIDE SEQUENCE [LARGE SCALE GENOMIC DNA]</scope>
    <source>
        <strain evidence="21 22">FBKL4.011</strain>
    </source>
</reference>
<dbReference type="Gene3D" id="3.40.50.11460">
    <property type="match status" value="1"/>
</dbReference>
<dbReference type="Gene3D" id="2.30.38.10">
    <property type="entry name" value="Luciferase, Domain 3"/>
    <property type="match status" value="1"/>
</dbReference>
<keyword evidence="8" id="KW-0597">Phosphoprotein</keyword>
<evidence type="ECO:0008006" key="23">
    <source>
        <dbReference type="Google" id="ProtNLM"/>
    </source>
</evidence>
<dbReference type="SUPFAM" id="SSF50129">
    <property type="entry name" value="GroES-like"/>
    <property type="match status" value="1"/>
</dbReference>
<evidence type="ECO:0000256" key="5">
    <source>
        <dbReference type="ARBA" id="ARBA00006432"/>
    </source>
</evidence>
<dbReference type="Pfam" id="PF14765">
    <property type="entry name" value="PS-DH"/>
    <property type="match status" value="1"/>
</dbReference>
<dbReference type="InterPro" id="IPR023213">
    <property type="entry name" value="CAT-like_dom_sf"/>
</dbReference>
<feature type="region of interest" description="C-terminal hotdog fold" evidence="16">
    <location>
        <begin position="1578"/>
        <end position="1719"/>
    </location>
</feature>
<dbReference type="PROSITE" id="PS00606">
    <property type="entry name" value="KS3_1"/>
    <property type="match status" value="2"/>
</dbReference>
<dbReference type="Pfam" id="PF13847">
    <property type="entry name" value="Methyltransf_31"/>
    <property type="match status" value="1"/>
</dbReference>
<feature type="domain" description="Carrier" evidence="18">
    <location>
        <begin position="27"/>
        <end position="104"/>
    </location>
</feature>
<dbReference type="CDD" id="cd08955">
    <property type="entry name" value="KR_2_FAS_SDR_x"/>
    <property type="match status" value="2"/>
</dbReference>
<dbReference type="InterPro" id="IPR001227">
    <property type="entry name" value="Ac_transferase_dom_sf"/>
</dbReference>
<dbReference type="InterPro" id="IPR049552">
    <property type="entry name" value="PKS_DH_N"/>
</dbReference>
<dbReference type="Pfam" id="PF00501">
    <property type="entry name" value="AMP-binding"/>
    <property type="match status" value="1"/>
</dbReference>
<evidence type="ECO:0000256" key="11">
    <source>
        <dbReference type="ARBA" id="ARBA00022857"/>
    </source>
</evidence>
<dbReference type="FunFam" id="3.40.50.720:FF:000209">
    <property type="entry name" value="Polyketide synthase Pks12"/>
    <property type="match status" value="1"/>
</dbReference>
<dbReference type="PROSITE" id="PS00455">
    <property type="entry name" value="AMP_BINDING"/>
    <property type="match status" value="1"/>
</dbReference>
<dbReference type="SMART" id="SM01294">
    <property type="entry name" value="PKS_PP_betabranch"/>
    <property type="match status" value="1"/>
</dbReference>
<evidence type="ECO:0000259" key="18">
    <source>
        <dbReference type="PROSITE" id="PS50075"/>
    </source>
</evidence>
<evidence type="ECO:0000256" key="9">
    <source>
        <dbReference type="ARBA" id="ARBA00022679"/>
    </source>
</evidence>
<dbReference type="CDD" id="cd05195">
    <property type="entry name" value="enoyl_red"/>
    <property type="match status" value="1"/>
</dbReference>
<dbReference type="Gene3D" id="3.40.47.10">
    <property type="match status" value="2"/>
</dbReference>
<comment type="similarity">
    <text evidence="15">In the C-terminal section; belongs to the NRP synthetase family.</text>
</comment>
<evidence type="ECO:0000259" key="19">
    <source>
        <dbReference type="PROSITE" id="PS52004"/>
    </source>
</evidence>
<dbReference type="InterPro" id="IPR014043">
    <property type="entry name" value="Acyl_transferase_dom"/>
</dbReference>
<dbReference type="InterPro" id="IPR020845">
    <property type="entry name" value="AMP-binding_CS"/>
</dbReference>
<gene>
    <name evidence="21" type="ORF">DL897_11490</name>
</gene>
<dbReference type="InterPro" id="IPR000873">
    <property type="entry name" value="AMP-dep_synth/lig_dom"/>
</dbReference>
<dbReference type="OrthoDB" id="9765680at2"/>
<dbReference type="PROSITE" id="PS00012">
    <property type="entry name" value="PHOSPHOPANTETHEINE"/>
    <property type="match status" value="1"/>
</dbReference>
<dbReference type="Pfam" id="PF08659">
    <property type="entry name" value="KR"/>
    <property type="match status" value="2"/>
</dbReference>
<name>A0A364K3B2_9BACL</name>